<evidence type="ECO:0000313" key="3">
    <source>
        <dbReference type="EMBL" id="PRW45696.1"/>
    </source>
</evidence>
<accession>A0A2P6TMY2</accession>
<evidence type="ECO:0000256" key="1">
    <source>
        <dbReference type="SAM" id="MobiDB-lite"/>
    </source>
</evidence>
<name>A0A2P6TMY2_CHLSO</name>
<dbReference type="AlphaFoldDB" id="A0A2P6TMY2"/>
<dbReference type="EMBL" id="LHPG02000011">
    <property type="protein sequence ID" value="PRW45696.1"/>
    <property type="molecule type" value="Genomic_DNA"/>
</dbReference>
<reference evidence="3 4" key="1">
    <citation type="journal article" date="2018" name="Plant J.">
        <title>Genome sequences of Chlorella sorokiniana UTEX 1602 and Micractinium conductrix SAG 241.80: implications to maltose excretion by a green alga.</title>
        <authorList>
            <person name="Arriola M.B."/>
            <person name="Velmurugan N."/>
            <person name="Zhang Y."/>
            <person name="Plunkett M.H."/>
            <person name="Hondzo H."/>
            <person name="Barney B.M."/>
        </authorList>
    </citation>
    <scope>NUCLEOTIDE SEQUENCE [LARGE SCALE GENOMIC DNA]</scope>
    <source>
        <strain evidence="4">UTEX 1602</strain>
    </source>
</reference>
<comment type="caution">
    <text evidence="3">The sequence shown here is derived from an EMBL/GenBank/DDBJ whole genome shotgun (WGS) entry which is preliminary data.</text>
</comment>
<keyword evidence="4" id="KW-1185">Reference proteome</keyword>
<gene>
    <name evidence="3" type="ORF">C2E21_5967</name>
</gene>
<organism evidence="3 4">
    <name type="scientific">Chlorella sorokiniana</name>
    <name type="common">Freshwater green alga</name>
    <dbReference type="NCBI Taxonomy" id="3076"/>
    <lineage>
        <taxon>Eukaryota</taxon>
        <taxon>Viridiplantae</taxon>
        <taxon>Chlorophyta</taxon>
        <taxon>core chlorophytes</taxon>
        <taxon>Trebouxiophyceae</taxon>
        <taxon>Chlorellales</taxon>
        <taxon>Chlorellaceae</taxon>
        <taxon>Chlorella clade</taxon>
        <taxon>Chlorella</taxon>
    </lineage>
</organism>
<dbReference type="Proteomes" id="UP000239899">
    <property type="component" value="Unassembled WGS sequence"/>
</dbReference>
<keyword evidence="2" id="KW-0812">Transmembrane</keyword>
<feature type="region of interest" description="Disordered" evidence="1">
    <location>
        <begin position="310"/>
        <end position="334"/>
    </location>
</feature>
<proteinExistence type="predicted"/>
<sequence length="381" mass="39790">MVSIARDGLGTYSYAHLRPPPAPLEAALLTALRAARAESLDTRQQVEAATSAYRVAAGRPIALLLDCSGSSVRAQLYYFESDPPAKQAAAVATVRPAAPVHVAGGLYRWFKTPISPYIGPKQAALHLFRDTGAVVLAMKGCQMSGWMPCCQTAPSRCSACWTRQSGRERSHGVSHQPAADPALPDGHLLEHAFALQVGAQPNRQEALLNVLTMEVVAVHTSGGAAGWAPRLVLPAIPPAAVAVLQHQQPDGALGPQQLLQMAAAAAADLQQALAVSTHSAVAAVTAGGKQPVCPRLRKPGVRLLTAAEAPAAAPPLPPPPPSQPQLPGGPQPVRGAKQLNRKNLAIRHLLFAAVGGIFVAFPLPVCFGFLALAILVWLLPL</sequence>
<keyword evidence="2" id="KW-1133">Transmembrane helix</keyword>
<feature type="compositionally biased region" description="Pro residues" evidence="1">
    <location>
        <begin position="312"/>
        <end position="330"/>
    </location>
</feature>
<feature type="transmembrane region" description="Helical" evidence="2">
    <location>
        <begin position="349"/>
        <end position="379"/>
    </location>
</feature>
<protein>
    <submittedName>
        <fullName evidence="3">Uncharacterized protein</fullName>
    </submittedName>
</protein>
<evidence type="ECO:0000256" key="2">
    <source>
        <dbReference type="SAM" id="Phobius"/>
    </source>
</evidence>
<keyword evidence="2" id="KW-0472">Membrane</keyword>
<evidence type="ECO:0000313" key="4">
    <source>
        <dbReference type="Proteomes" id="UP000239899"/>
    </source>
</evidence>